<keyword evidence="1" id="KW-0804">Transcription</keyword>
<evidence type="ECO:0000313" key="1">
    <source>
        <dbReference type="EMBL" id="PHJ15685.1"/>
    </source>
</evidence>
<dbReference type="GeneID" id="94433818"/>
<reference evidence="1 2" key="1">
    <citation type="journal article" date="2017" name="Int. J. Parasitol.">
        <title>The genome of the protozoan parasite Cystoisospora suis and a reverse vaccinology approach to identify vaccine candidates.</title>
        <authorList>
            <person name="Palmieri N."/>
            <person name="Shrestha A."/>
            <person name="Ruttkowski B."/>
            <person name="Beck T."/>
            <person name="Vogl C."/>
            <person name="Tomley F."/>
            <person name="Blake D.P."/>
            <person name="Joachim A."/>
        </authorList>
    </citation>
    <scope>NUCLEOTIDE SEQUENCE [LARGE SCALE GENOMIC DNA]</scope>
    <source>
        <strain evidence="1 2">Wien I</strain>
    </source>
</reference>
<dbReference type="GO" id="GO:0000428">
    <property type="term" value="C:DNA-directed RNA polymerase complex"/>
    <property type="evidence" value="ECO:0007669"/>
    <property type="project" value="UniProtKB-KW"/>
</dbReference>
<dbReference type="VEuPathDB" id="ToxoDB:CSUI_010504"/>
<proteinExistence type="predicted"/>
<dbReference type="OrthoDB" id="344061at2759"/>
<dbReference type="AlphaFoldDB" id="A0A2C6KGS4"/>
<dbReference type="EMBL" id="MIGC01007601">
    <property type="protein sequence ID" value="PHJ15685.1"/>
    <property type="molecule type" value="Genomic_DNA"/>
</dbReference>
<organism evidence="1 2">
    <name type="scientific">Cystoisospora suis</name>
    <dbReference type="NCBI Taxonomy" id="483139"/>
    <lineage>
        <taxon>Eukaryota</taxon>
        <taxon>Sar</taxon>
        <taxon>Alveolata</taxon>
        <taxon>Apicomplexa</taxon>
        <taxon>Conoidasida</taxon>
        <taxon>Coccidia</taxon>
        <taxon>Eucoccidiorida</taxon>
        <taxon>Eimeriorina</taxon>
        <taxon>Sarcocystidae</taxon>
        <taxon>Cystoisospora</taxon>
    </lineage>
</organism>
<dbReference type="Proteomes" id="UP000221165">
    <property type="component" value="Unassembled WGS sequence"/>
</dbReference>
<keyword evidence="1" id="KW-0240">DNA-directed RNA polymerase</keyword>
<dbReference type="SUPFAM" id="SSF64484">
    <property type="entry name" value="beta and beta-prime subunits of DNA dependent RNA-polymerase"/>
    <property type="match status" value="1"/>
</dbReference>
<keyword evidence="2" id="KW-1185">Reference proteome</keyword>
<comment type="caution">
    <text evidence="1">The sequence shown here is derived from an EMBL/GenBank/DDBJ whole genome shotgun (WGS) entry which is preliminary data.</text>
</comment>
<protein>
    <submittedName>
        <fullName evidence="1">Dna-directed rna polymerase i rpa1</fullName>
    </submittedName>
</protein>
<evidence type="ECO:0000313" key="2">
    <source>
        <dbReference type="Proteomes" id="UP000221165"/>
    </source>
</evidence>
<gene>
    <name evidence="1" type="ORF">CSUI_010504</name>
</gene>
<name>A0A2C6KGS4_9APIC</name>
<sequence length="185" mass="20543">MSYETSFKFLTEACERAAVDALSTPSASLVVGSPSPIGSQQLQVYTQLRPSLHKQRDYFIKRTEVGRADRTTVSFEVEGEEVFSRKKRKDRKAVNSGGEPGGACVVFSRAEEGLLSGSKKTQQPRLTDGKSSLIKVGRAEADPENNLKAPGMIVRETEMDEEIISIEKEKARKHSSKKKRTFDFV</sequence>
<dbReference type="RefSeq" id="XP_067917417.1">
    <property type="nucleotide sequence ID" value="XM_068070607.1"/>
</dbReference>
<accession>A0A2C6KGS4</accession>